<dbReference type="OrthoDB" id="6502088at2759"/>
<keyword evidence="8 13" id="KW-0406">Ion transport</keyword>
<evidence type="ECO:0000313" key="16">
    <source>
        <dbReference type="EMBL" id="CAD6193473.1"/>
    </source>
</evidence>
<evidence type="ECO:0000256" key="8">
    <source>
        <dbReference type="ARBA" id="ARBA00023065"/>
    </source>
</evidence>
<dbReference type="InterPro" id="IPR001873">
    <property type="entry name" value="ENaC"/>
</dbReference>
<evidence type="ECO:0000256" key="2">
    <source>
        <dbReference type="ARBA" id="ARBA00007193"/>
    </source>
</evidence>
<keyword evidence="17" id="KW-1185">Reference proteome</keyword>
<name>A0A8S1HB25_9PELO</name>
<evidence type="ECO:0000256" key="3">
    <source>
        <dbReference type="ARBA" id="ARBA00022448"/>
    </source>
</evidence>
<evidence type="ECO:0000256" key="10">
    <source>
        <dbReference type="ARBA" id="ARBA00023180"/>
    </source>
</evidence>
<gene>
    <name evidence="16" type="ORF">CAUJ_LOCUS9392</name>
</gene>
<evidence type="ECO:0000256" key="12">
    <source>
        <dbReference type="ARBA" id="ARBA00023303"/>
    </source>
</evidence>
<comment type="similarity">
    <text evidence="2 13">Belongs to the amiloride-sensitive sodium channel (TC 1.A.6) family.</text>
</comment>
<dbReference type="PANTHER" id="PTHR11690:SF227">
    <property type="entry name" value="AMILORIDE-SENSITIVE SODIUM CHANNEL"/>
    <property type="match status" value="1"/>
</dbReference>
<dbReference type="AlphaFoldDB" id="A0A8S1HB25"/>
<dbReference type="GO" id="GO:0015280">
    <property type="term" value="F:ligand-gated sodium channel activity"/>
    <property type="evidence" value="ECO:0007669"/>
    <property type="project" value="TreeGrafter"/>
</dbReference>
<evidence type="ECO:0000256" key="15">
    <source>
        <dbReference type="SAM" id="Phobius"/>
    </source>
</evidence>
<feature type="compositionally biased region" description="Polar residues" evidence="14">
    <location>
        <begin position="562"/>
        <end position="585"/>
    </location>
</feature>
<accession>A0A8S1HB25</accession>
<comment type="caution">
    <text evidence="16">The sequence shown here is derived from an EMBL/GenBank/DDBJ whole genome shotgun (WGS) entry which is preliminary data.</text>
</comment>
<evidence type="ECO:0000256" key="5">
    <source>
        <dbReference type="ARBA" id="ARBA00022692"/>
    </source>
</evidence>
<proteinExistence type="inferred from homology"/>
<dbReference type="PRINTS" id="PR01078">
    <property type="entry name" value="AMINACHANNEL"/>
</dbReference>
<organism evidence="16 17">
    <name type="scientific">Caenorhabditis auriculariae</name>
    <dbReference type="NCBI Taxonomy" id="2777116"/>
    <lineage>
        <taxon>Eukaryota</taxon>
        <taxon>Metazoa</taxon>
        <taxon>Ecdysozoa</taxon>
        <taxon>Nematoda</taxon>
        <taxon>Chromadorea</taxon>
        <taxon>Rhabditida</taxon>
        <taxon>Rhabditina</taxon>
        <taxon>Rhabditomorpha</taxon>
        <taxon>Rhabditoidea</taxon>
        <taxon>Rhabditidae</taxon>
        <taxon>Peloderinae</taxon>
        <taxon>Caenorhabditis</taxon>
    </lineage>
</organism>
<evidence type="ECO:0000256" key="14">
    <source>
        <dbReference type="SAM" id="MobiDB-lite"/>
    </source>
</evidence>
<keyword evidence="12 13" id="KW-0407">Ion channel</keyword>
<keyword evidence="6 15" id="KW-1133">Transmembrane helix</keyword>
<dbReference type="Gene3D" id="1.10.287.770">
    <property type="entry name" value="YojJ-like"/>
    <property type="match status" value="1"/>
</dbReference>
<evidence type="ECO:0000256" key="1">
    <source>
        <dbReference type="ARBA" id="ARBA00004141"/>
    </source>
</evidence>
<keyword evidence="9 15" id="KW-0472">Membrane</keyword>
<evidence type="ECO:0000256" key="9">
    <source>
        <dbReference type="ARBA" id="ARBA00023136"/>
    </source>
</evidence>
<keyword evidence="11 13" id="KW-0739">Sodium transport</keyword>
<feature type="transmembrane region" description="Helical" evidence="15">
    <location>
        <begin position="462"/>
        <end position="485"/>
    </location>
</feature>
<keyword evidence="3 13" id="KW-0813">Transport</keyword>
<comment type="subcellular location">
    <subcellularLocation>
        <location evidence="1">Membrane</location>
        <topology evidence="1">Multi-pass membrane protein</topology>
    </subcellularLocation>
</comment>
<keyword evidence="5 13" id="KW-0812">Transmembrane</keyword>
<dbReference type="Pfam" id="PF00858">
    <property type="entry name" value="ASC"/>
    <property type="match status" value="1"/>
</dbReference>
<protein>
    <submittedName>
        <fullName evidence="16">Uncharacterized protein</fullName>
    </submittedName>
</protein>
<dbReference type="EMBL" id="CAJGYM010000035">
    <property type="protein sequence ID" value="CAD6193473.1"/>
    <property type="molecule type" value="Genomic_DNA"/>
</dbReference>
<evidence type="ECO:0000256" key="4">
    <source>
        <dbReference type="ARBA" id="ARBA00022461"/>
    </source>
</evidence>
<keyword evidence="7" id="KW-0915">Sodium</keyword>
<dbReference type="GO" id="GO:0005886">
    <property type="term" value="C:plasma membrane"/>
    <property type="evidence" value="ECO:0007669"/>
    <property type="project" value="TreeGrafter"/>
</dbReference>
<sequence>MRIVPSKDNEQNYELQNINNKNKMGAVEVDPQDEKPRSCSDAMFGKTARKWAFIFIVTFLACLTIKDLYQLVSEYFDYPKESEINIMFNDSMTMPNVTFCMSRTQAWSHFKINESAPADEWDAIVEEELANMTTHDDFMSKPWDFRLVMEAYDMIATYNSLERETTAHGSARSIHVFRVSPRLAAKRKTFKKWHDVLKSRGVTFEEFTQKAGTEVLRRSMQRFQRTSFKEDLVIKTKLRTSWISMMQICFQPMFDGDNFYSIEDQGNFFTMMLSHNADNLDGKSVDCMSVDFHGRPSSLNRFMEGKGRVRDGFADEVCAGQRHELTVEVESYYQMLENDEPGTACQEVEEDEDTEFDCRSRCRMQMIRDICNCTGHSLSYLANNDLGKYPLCDYTQCVLDVQKGNFSDEECSKNCYRDCKQYRFKVNHAVKGRMVRPDLTLVELSWGSFEYLTMEQHWKYTIASFIASLGGAMGMWLGLSILSLVQGGTYLYSYITNRVVKEKILKKGPSVADMKGKRMDSKDSDFEIDLGQENKKISLSLSANPFGNLFNGEPEGERPSSRKTSSAVKDSFSQNPNGASTVRIN</sequence>
<evidence type="ECO:0000256" key="11">
    <source>
        <dbReference type="ARBA" id="ARBA00023201"/>
    </source>
</evidence>
<dbReference type="PANTHER" id="PTHR11690">
    <property type="entry name" value="AMILORIDE-SENSITIVE SODIUM CHANNEL-RELATED"/>
    <property type="match status" value="1"/>
</dbReference>
<keyword evidence="10" id="KW-0325">Glycoprotein</keyword>
<feature type="transmembrane region" description="Helical" evidence="15">
    <location>
        <begin position="51"/>
        <end position="69"/>
    </location>
</feature>
<feature type="region of interest" description="Disordered" evidence="14">
    <location>
        <begin position="548"/>
        <end position="585"/>
    </location>
</feature>
<reference evidence="16" key="1">
    <citation type="submission" date="2020-10" db="EMBL/GenBank/DDBJ databases">
        <authorList>
            <person name="Kikuchi T."/>
        </authorList>
    </citation>
    <scope>NUCLEOTIDE SEQUENCE</scope>
    <source>
        <strain evidence="16">NKZ352</strain>
    </source>
</reference>
<dbReference type="Proteomes" id="UP000835052">
    <property type="component" value="Unassembled WGS sequence"/>
</dbReference>
<evidence type="ECO:0000256" key="13">
    <source>
        <dbReference type="RuleBase" id="RU000679"/>
    </source>
</evidence>
<evidence type="ECO:0000313" key="17">
    <source>
        <dbReference type="Proteomes" id="UP000835052"/>
    </source>
</evidence>
<evidence type="ECO:0000256" key="7">
    <source>
        <dbReference type="ARBA" id="ARBA00023053"/>
    </source>
</evidence>
<evidence type="ECO:0000256" key="6">
    <source>
        <dbReference type="ARBA" id="ARBA00022989"/>
    </source>
</evidence>
<keyword evidence="4 13" id="KW-0894">Sodium channel</keyword>